<feature type="region of interest" description="Disordered" evidence="10">
    <location>
        <begin position="1"/>
        <end position="66"/>
    </location>
</feature>
<evidence type="ECO:0000256" key="7">
    <source>
        <dbReference type="ARBA" id="ARBA00031552"/>
    </source>
</evidence>
<dbReference type="GO" id="GO:0017183">
    <property type="term" value="P:protein histidyl modification to diphthamide"/>
    <property type="evidence" value="ECO:0007669"/>
    <property type="project" value="UniProtKB-UniPathway"/>
</dbReference>
<reference evidence="11" key="1">
    <citation type="submission" date="2020-11" db="EMBL/GenBank/DDBJ databases">
        <authorList>
            <person name="Tran Van P."/>
        </authorList>
    </citation>
    <scope>NUCLEOTIDE SEQUENCE</scope>
</reference>
<dbReference type="GO" id="GO:0008061">
    <property type="term" value="F:chitin binding"/>
    <property type="evidence" value="ECO:0007669"/>
    <property type="project" value="InterPro"/>
</dbReference>
<dbReference type="CDD" id="cd01994">
    <property type="entry name" value="AANH_PF0828-like"/>
    <property type="match status" value="1"/>
</dbReference>
<protein>
    <recommendedName>
        <fullName evidence="4">Diphthine--ammonia ligase</fullName>
        <ecNumber evidence="3">6.3.1.14</ecNumber>
    </recommendedName>
    <alternativeName>
        <fullName evidence="6">ATP-binding domain-containing protein 4</fullName>
    </alternativeName>
    <alternativeName>
        <fullName evidence="5">Diphthamide synthase</fullName>
    </alternativeName>
    <alternativeName>
        <fullName evidence="7">Diphthamide synthetase</fullName>
    </alternativeName>
    <alternativeName>
        <fullName evidence="8">Protein DPH6 homolog</fullName>
    </alternativeName>
</protein>
<dbReference type="OrthoDB" id="686384at2759"/>
<dbReference type="InterPro" id="IPR030662">
    <property type="entry name" value="DPH6/MJ0570"/>
</dbReference>
<sequence>MESRANDPEVMASRTNDPEVMESRTNDPEVMESRTNDPEVMASRTNDPEMMASRTNDPEMMESRTNDPEIMRVLGLVSGGKDSCYNLIECQEAGHELVALATLVPSKDQHELDSPMFQTIDVQWVRLWKQCTNLPFYQKQLKGRPLSGGLSYNPQSGDEVEDLYDLIAEVQEKQLIQAVAVGAILSNYQRIRVESVCQRLGLTPLSYLWERDGTELLGKMRDCGIEAIIVKVASMGLSADLLGRSVWDCLPLLQRLESEIGSHVCGEGGEYETMVLDCPLFKTGRLEVLSSRRMLQTDGTAHLVVEECHVVDKTPPTPPPLPTLLPMYEWEDLPDIAPEEISTSSVQSQLEISVVTSPGDSWLNRHDPVPMFPNHFRLNSSSGAFQFQVPVAADTPDALDIAFKSVKSSLESAGGQIDDILSVQLILNGSMALYQRINQEYIGFFKAHRVEGYPVRTAVAVDLPENWAALLSGRGLINSQEKKTVHVQSVSHWAPVSIGPYSQGIRKGMTGSTSGQIGLIPGTMDLVSPDPVVQGKLSLRHIRRVLDVLYRNFGSSDDVNVVSQKSFHILGFLHDLSSAEELKRLIWTLKEQSGKILPQEIQHVVDFVQVAGLPRDAAVEWQIKVHADDSVNFQRISFSTLKSLKKWAAMFRGRTAALLQFPEYREEGRILLQLATVQHWIRLSVSPTPPELCLSFLHSSSLRAVLRLGDPGNLTPPRYLLQRPMEIAFCWWLLQKLLKPEVIRATSDHAGLMFHRRMRVEVAEQLRAAAYVELLFLKSPAGGAVLGQDLPREPAPYFQCPEDDPNGAFAHESFCDKFYDCVAGEAALYVIKDCSNGLHFDPITGQCTWPAIAKRQGCEQRKQKAPDGWECPDIESESRDPALGPLDPNPTYPHPTDCAKFYICIGGTDPRPNACPFGLVFDIGSGKCVPAANVPECADWYDDADTSTAAPQIAKVVKKVRPAPPKVEAVEKVDDFTCPPDLRLEDTNGNPHPTFPHPTDCSKFYVCIDFTEPRLNTCSAQLVYNIQKETCDEASNVPDCADWYSR</sequence>
<evidence type="ECO:0000256" key="4">
    <source>
        <dbReference type="ARBA" id="ARBA00018426"/>
    </source>
</evidence>
<dbReference type="NCBIfam" id="TIGR00290">
    <property type="entry name" value="MJ0570_dom"/>
    <property type="match status" value="1"/>
</dbReference>
<dbReference type="InterPro" id="IPR036508">
    <property type="entry name" value="Chitin-bd_dom_sf"/>
</dbReference>
<evidence type="ECO:0000256" key="6">
    <source>
        <dbReference type="ARBA" id="ARBA00031202"/>
    </source>
</evidence>
<dbReference type="Gene3D" id="3.40.50.620">
    <property type="entry name" value="HUPs"/>
    <property type="match status" value="1"/>
</dbReference>
<dbReference type="Gene3D" id="3.30.1330.40">
    <property type="entry name" value="RutC-like"/>
    <property type="match status" value="2"/>
</dbReference>
<evidence type="ECO:0000256" key="9">
    <source>
        <dbReference type="ARBA" id="ARBA00048108"/>
    </source>
</evidence>
<dbReference type="FunFam" id="3.40.50.620:FF:000145">
    <property type="entry name" value="ATP-binding domain containing protein"/>
    <property type="match status" value="1"/>
</dbReference>
<organism evidence="11">
    <name type="scientific">Cyprideis torosa</name>
    <dbReference type="NCBI Taxonomy" id="163714"/>
    <lineage>
        <taxon>Eukaryota</taxon>
        <taxon>Metazoa</taxon>
        <taxon>Ecdysozoa</taxon>
        <taxon>Arthropoda</taxon>
        <taxon>Crustacea</taxon>
        <taxon>Oligostraca</taxon>
        <taxon>Ostracoda</taxon>
        <taxon>Podocopa</taxon>
        <taxon>Podocopida</taxon>
        <taxon>Cytherocopina</taxon>
        <taxon>Cytheroidea</taxon>
        <taxon>Cytherideidae</taxon>
        <taxon>Cyprideis</taxon>
    </lineage>
</organism>
<gene>
    <name evidence="11" type="ORF">CTOB1V02_LOCUS774</name>
</gene>
<dbReference type="PANTHER" id="PTHR12196">
    <property type="entry name" value="DOMAIN OF UNKNOWN FUNCTION 71 DUF71 -CONTAINING PROTEIN"/>
    <property type="match status" value="1"/>
</dbReference>
<dbReference type="GO" id="GO:0017178">
    <property type="term" value="F:diphthine-ammonia ligase activity"/>
    <property type="evidence" value="ECO:0007669"/>
    <property type="project" value="UniProtKB-EC"/>
</dbReference>
<dbReference type="SUPFAM" id="SSF52402">
    <property type="entry name" value="Adenine nucleotide alpha hydrolases-like"/>
    <property type="match status" value="1"/>
</dbReference>
<dbReference type="Pfam" id="PF01902">
    <property type="entry name" value="Diphthami_syn_2"/>
    <property type="match status" value="1"/>
</dbReference>
<dbReference type="InterPro" id="IPR002761">
    <property type="entry name" value="Diphthami_syn_dom"/>
</dbReference>
<dbReference type="SUPFAM" id="SSF57625">
    <property type="entry name" value="Invertebrate chitin-binding proteins"/>
    <property type="match status" value="3"/>
</dbReference>
<evidence type="ECO:0000256" key="8">
    <source>
        <dbReference type="ARBA" id="ARBA00032849"/>
    </source>
</evidence>
<comment type="pathway">
    <text evidence="1">Protein modification; peptidyl-diphthamide biosynthesis.</text>
</comment>
<dbReference type="GO" id="GO:0005576">
    <property type="term" value="C:extracellular region"/>
    <property type="evidence" value="ECO:0007669"/>
    <property type="project" value="InterPro"/>
</dbReference>
<evidence type="ECO:0000256" key="3">
    <source>
        <dbReference type="ARBA" id="ARBA00012089"/>
    </source>
</evidence>
<accession>A0A7R8W1Y2</accession>
<dbReference type="UniPathway" id="UPA00559"/>
<dbReference type="EMBL" id="OB660103">
    <property type="protein sequence ID" value="CAD7222776.1"/>
    <property type="molecule type" value="Genomic_DNA"/>
</dbReference>
<dbReference type="Pfam" id="PF01607">
    <property type="entry name" value="CBM_14"/>
    <property type="match status" value="3"/>
</dbReference>
<dbReference type="SMART" id="SM00494">
    <property type="entry name" value="ChtBD2"/>
    <property type="match status" value="3"/>
</dbReference>
<dbReference type="InterPro" id="IPR006175">
    <property type="entry name" value="YjgF/YER057c/UK114"/>
</dbReference>
<evidence type="ECO:0000256" key="1">
    <source>
        <dbReference type="ARBA" id="ARBA00005156"/>
    </source>
</evidence>
<dbReference type="InterPro" id="IPR035959">
    <property type="entry name" value="RutC-like_sf"/>
</dbReference>
<dbReference type="PROSITE" id="PS50940">
    <property type="entry name" value="CHIT_BIND_II"/>
    <property type="match status" value="3"/>
</dbReference>
<dbReference type="Gene3D" id="3.90.1490.10">
    <property type="entry name" value="putative n-type atp pyrophosphatase, domain 2"/>
    <property type="match status" value="1"/>
</dbReference>
<feature type="compositionally biased region" description="Basic and acidic residues" evidence="10">
    <location>
        <begin position="21"/>
        <end position="37"/>
    </location>
</feature>
<name>A0A7R8W1Y2_9CRUS</name>
<proteinExistence type="inferred from homology"/>
<evidence type="ECO:0000313" key="11">
    <source>
        <dbReference type="EMBL" id="CAD7222776.1"/>
    </source>
</evidence>
<comment type="catalytic activity">
    <reaction evidence="9">
        <text>diphthine-[translation elongation factor 2] + NH4(+) + ATP = diphthamide-[translation elongation factor 2] + AMP + diphosphate + H(+)</text>
        <dbReference type="Rhea" id="RHEA:19753"/>
        <dbReference type="Rhea" id="RHEA-COMP:10172"/>
        <dbReference type="Rhea" id="RHEA-COMP:10174"/>
        <dbReference type="ChEBI" id="CHEBI:15378"/>
        <dbReference type="ChEBI" id="CHEBI:16692"/>
        <dbReference type="ChEBI" id="CHEBI:28938"/>
        <dbReference type="ChEBI" id="CHEBI:30616"/>
        <dbReference type="ChEBI" id="CHEBI:33019"/>
        <dbReference type="ChEBI" id="CHEBI:82696"/>
        <dbReference type="ChEBI" id="CHEBI:456215"/>
        <dbReference type="EC" id="6.3.1.14"/>
    </reaction>
</comment>
<feature type="region of interest" description="Disordered" evidence="10">
    <location>
        <begin position="865"/>
        <end position="887"/>
    </location>
</feature>
<dbReference type="SUPFAM" id="SSF55298">
    <property type="entry name" value="YjgF-like"/>
    <property type="match status" value="2"/>
</dbReference>
<dbReference type="InterPro" id="IPR002557">
    <property type="entry name" value="Chitin-bd_dom"/>
</dbReference>
<comment type="similarity">
    <text evidence="2">Belongs to the Diphthine--ammonia ligase family.</text>
</comment>
<dbReference type="AlphaFoldDB" id="A0A7R8W1Y2"/>
<dbReference type="Pfam" id="PF01042">
    <property type="entry name" value="Ribonuc_L-PSP"/>
    <property type="match status" value="1"/>
</dbReference>
<dbReference type="EC" id="6.3.1.14" evidence="3"/>
<dbReference type="PANTHER" id="PTHR12196:SF2">
    <property type="entry name" value="DIPHTHINE--AMMONIA LIGASE"/>
    <property type="match status" value="1"/>
</dbReference>
<evidence type="ECO:0000256" key="2">
    <source>
        <dbReference type="ARBA" id="ARBA00008496"/>
    </source>
</evidence>
<dbReference type="InterPro" id="IPR014729">
    <property type="entry name" value="Rossmann-like_a/b/a_fold"/>
</dbReference>
<evidence type="ECO:0000256" key="10">
    <source>
        <dbReference type="SAM" id="MobiDB-lite"/>
    </source>
</evidence>
<dbReference type="Gene3D" id="2.170.140.10">
    <property type="entry name" value="Chitin binding domain"/>
    <property type="match status" value="3"/>
</dbReference>
<evidence type="ECO:0000256" key="5">
    <source>
        <dbReference type="ARBA" id="ARBA00029814"/>
    </source>
</evidence>